<organism evidence="2 3">
    <name type="scientific">Ancylostoma ceylanicum</name>
    <dbReference type="NCBI Taxonomy" id="53326"/>
    <lineage>
        <taxon>Eukaryota</taxon>
        <taxon>Metazoa</taxon>
        <taxon>Ecdysozoa</taxon>
        <taxon>Nematoda</taxon>
        <taxon>Chromadorea</taxon>
        <taxon>Rhabditida</taxon>
        <taxon>Rhabditina</taxon>
        <taxon>Rhabditomorpha</taxon>
        <taxon>Strongyloidea</taxon>
        <taxon>Ancylostomatidae</taxon>
        <taxon>Ancylostomatinae</taxon>
        <taxon>Ancylostoma</taxon>
    </lineage>
</organism>
<gene>
    <name evidence="2" type="primary">Acey_s0278.g1151</name>
    <name evidence="2" type="ORF">Y032_0278g1151</name>
</gene>
<accession>A0A016S7N6</accession>
<feature type="signal peptide" evidence="1">
    <location>
        <begin position="1"/>
        <end position="17"/>
    </location>
</feature>
<keyword evidence="3" id="KW-1185">Reference proteome</keyword>
<dbReference type="Proteomes" id="UP000024635">
    <property type="component" value="Unassembled WGS sequence"/>
</dbReference>
<sequence length="71" mass="8079">MRLLYILLAFLVLSTRGSDVDFDQESEHGHGHGGLSCFPSHTELDKVERMQQLHNNLDISQIRLMICDALL</sequence>
<comment type="caution">
    <text evidence="2">The sequence shown here is derived from an EMBL/GenBank/DDBJ whole genome shotgun (WGS) entry which is preliminary data.</text>
</comment>
<dbReference type="EMBL" id="JARK01001614">
    <property type="protein sequence ID" value="EYB86461.1"/>
    <property type="molecule type" value="Genomic_DNA"/>
</dbReference>
<dbReference type="AlphaFoldDB" id="A0A016S7N6"/>
<proteinExistence type="predicted"/>
<keyword evidence="1" id="KW-0732">Signal</keyword>
<evidence type="ECO:0000313" key="3">
    <source>
        <dbReference type="Proteomes" id="UP000024635"/>
    </source>
</evidence>
<protein>
    <submittedName>
        <fullName evidence="2">Uncharacterized protein</fullName>
    </submittedName>
</protein>
<reference evidence="3" key="1">
    <citation type="journal article" date="2015" name="Nat. Genet.">
        <title>The genome and transcriptome of the zoonotic hookworm Ancylostoma ceylanicum identify infection-specific gene families.</title>
        <authorList>
            <person name="Schwarz E.M."/>
            <person name="Hu Y."/>
            <person name="Antoshechkin I."/>
            <person name="Miller M.M."/>
            <person name="Sternberg P.W."/>
            <person name="Aroian R.V."/>
        </authorList>
    </citation>
    <scope>NUCLEOTIDE SEQUENCE</scope>
    <source>
        <strain evidence="3">HY135</strain>
    </source>
</reference>
<feature type="chain" id="PRO_5001486127" evidence="1">
    <location>
        <begin position="18"/>
        <end position="71"/>
    </location>
</feature>
<evidence type="ECO:0000256" key="1">
    <source>
        <dbReference type="SAM" id="SignalP"/>
    </source>
</evidence>
<evidence type="ECO:0000313" key="2">
    <source>
        <dbReference type="EMBL" id="EYB86461.1"/>
    </source>
</evidence>
<name>A0A016S7N6_9BILA</name>